<sequence length="222" mass="25887">MYGDQKTIFKLVGRFNIQGGVIKQALATDILCKNGLRPFDHKNHDIKDIGILVISEAEYNKPSKFLEPVRDSGGRLVKKKWIEDLHFKRTWLDPCGDYLWEKLGCVDDKDVSGDDKYKWQDDDYEQGDDDDDESDDDDYEPEDDDTDESEDDDYEHGDDDDDASDIDESGVDEPEAYDYEVDEETEKSYWKRAYNEDSEDEDSEDEDSEDEDSEDESYWKKA</sequence>
<feature type="compositionally biased region" description="Basic and acidic residues" evidence="1">
    <location>
        <begin position="186"/>
        <end position="195"/>
    </location>
</feature>
<comment type="caution">
    <text evidence="2">The sequence shown here is derived from an EMBL/GenBank/DDBJ whole genome shotgun (WGS) entry which is preliminary data.</text>
</comment>
<organism evidence="2 3">
    <name type="scientific">Gibberella intermedia</name>
    <name type="common">Bulb rot disease fungus</name>
    <name type="synonym">Fusarium proliferatum</name>
    <dbReference type="NCBI Taxonomy" id="948311"/>
    <lineage>
        <taxon>Eukaryota</taxon>
        <taxon>Fungi</taxon>
        <taxon>Dikarya</taxon>
        <taxon>Ascomycota</taxon>
        <taxon>Pezizomycotina</taxon>
        <taxon>Sordariomycetes</taxon>
        <taxon>Hypocreomycetidae</taxon>
        <taxon>Hypocreales</taxon>
        <taxon>Nectriaceae</taxon>
        <taxon>Fusarium</taxon>
        <taxon>Fusarium fujikuroi species complex</taxon>
    </lineage>
</organism>
<feature type="region of interest" description="Disordered" evidence="1">
    <location>
        <begin position="114"/>
        <end position="222"/>
    </location>
</feature>
<gene>
    <name evidence="2" type="ORF">BFJ72_g15295</name>
</gene>
<name>A0A420RK26_GIBIN</name>
<accession>A0A420RK26</accession>
<dbReference type="EMBL" id="MRDB01000276">
    <property type="protein sequence ID" value="RKL17368.1"/>
    <property type="molecule type" value="Genomic_DNA"/>
</dbReference>
<evidence type="ECO:0000313" key="2">
    <source>
        <dbReference type="EMBL" id="RKL17368.1"/>
    </source>
</evidence>
<proteinExistence type="predicted"/>
<feature type="compositionally biased region" description="Acidic residues" evidence="1">
    <location>
        <begin position="196"/>
        <end position="216"/>
    </location>
</feature>
<feature type="compositionally biased region" description="Acidic residues" evidence="1">
    <location>
        <begin position="122"/>
        <end position="185"/>
    </location>
</feature>
<evidence type="ECO:0000256" key="1">
    <source>
        <dbReference type="SAM" id="MobiDB-lite"/>
    </source>
</evidence>
<evidence type="ECO:0000313" key="3">
    <source>
        <dbReference type="Proteomes" id="UP000283569"/>
    </source>
</evidence>
<protein>
    <submittedName>
        <fullName evidence="2">Uncharacterized protein</fullName>
    </submittedName>
</protein>
<dbReference type="AlphaFoldDB" id="A0A420RK26"/>
<reference evidence="2 3" key="1">
    <citation type="journal article" date="2018" name="Sci. Rep.">
        <title>Characterisation of pathogen-specific regions and novel effector candidates in Fusarium oxysporum f. sp. cepae.</title>
        <authorList>
            <person name="Armitage A.D."/>
            <person name="Taylor A."/>
            <person name="Sobczyk M.K."/>
            <person name="Baxter L."/>
            <person name="Greenfield B.P."/>
            <person name="Bates H.J."/>
            <person name="Wilson F."/>
            <person name="Jackson A.C."/>
            <person name="Ott S."/>
            <person name="Harrison R.J."/>
            <person name="Clarkson J.P."/>
        </authorList>
    </citation>
    <scope>NUCLEOTIDE SEQUENCE [LARGE SCALE GENOMIC DNA]</scope>
    <source>
        <strain evidence="2 3">Fp_A8</strain>
    </source>
</reference>
<dbReference type="Proteomes" id="UP000283569">
    <property type="component" value="Unassembled WGS sequence"/>
</dbReference>